<dbReference type="Proteomes" id="UP000325849">
    <property type="component" value="Unassembled WGS sequence"/>
</dbReference>
<dbReference type="RefSeq" id="WP_152894878.1">
    <property type="nucleotide sequence ID" value="NZ_VJZD01000296.1"/>
</dbReference>
<dbReference type="AlphaFoldDB" id="A0A5N8VR63"/>
<name>A0A5N8VR63_9ACTN</name>
<evidence type="ECO:0000313" key="3">
    <source>
        <dbReference type="Proteomes" id="UP000325849"/>
    </source>
</evidence>
<gene>
    <name evidence="2" type="ORF">FNH09_40575</name>
</gene>
<feature type="transmembrane region" description="Helical" evidence="1">
    <location>
        <begin position="39"/>
        <end position="58"/>
    </location>
</feature>
<organism evidence="2 3">
    <name type="scientific">Streptomyces adustus</name>
    <dbReference type="NCBI Taxonomy" id="1609272"/>
    <lineage>
        <taxon>Bacteria</taxon>
        <taxon>Bacillati</taxon>
        <taxon>Actinomycetota</taxon>
        <taxon>Actinomycetes</taxon>
        <taxon>Kitasatosporales</taxon>
        <taxon>Streptomycetaceae</taxon>
        <taxon>Streptomyces</taxon>
    </lineage>
</organism>
<protein>
    <submittedName>
        <fullName evidence="2">Uncharacterized protein</fullName>
    </submittedName>
</protein>
<evidence type="ECO:0000313" key="2">
    <source>
        <dbReference type="EMBL" id="MPY37282.1"/>
    </source>
</evidence>
<feature type="transmembrane region" description="Helical" evidence="1">
    <location>
        <begin position="6"/>
        <end position="27"/>
    </location>
</feature>
<keyword evidence="1" id="KW-0812">Transmembrane</keyword>
<comment type="caution">
    <text evidence="2">The sequence shown here is derived from an EMBL/GenBank/DDBJ whole genome shotgun (WGS) entry which is preliminary data.</text>
</comment>
<accession>A0A5N8VR63</accession>
<dbReference type="EMBL" id="VJZD01000296">
    <property type="protein sequence ID" value="MPY37282.1"/>
    <property type="molecule type" value="Genomic_DNA"/>
</dbReference>
<sequence>MRLWYFFIALPFCMIGLYCTFGAIVTGLDRNDLQRRQTLKVLLIAGAASWAVTIFLLTL</sequence>
<evidence type="ECO:0000256" key="1">
    <source>
        <dbReference type="SAM" id="Phobius"/>
    </source>
</evidence>
<keyword evidence="3" id="KW-1185">Reference proteome</keyword>
<reference evidence="2 3" key="1">
    <citation type="submission" date="2019-07" db="EMBL/GenBank/DDBJ databases">
        <title>New species of Amycolatopsis and Streptomyces.</title>
        <authorList>
            <person name="Duangmal K."/>
            <person name="Teo W.F.A."/>
            <person name="Lipun K."/>
        </authorList>
    </citation>
    <scope>NUCLEOTIDE SEQUENCE [LARGE SCALE GENOMIC DNA]</scope>
    <source>
        <strain evidence="2 3">NBRC 109810</strain>
    </source>
</reference>
<proteinExistence type="predicted"/>
<keyword evidence="1" id="KW-1133">Transmembrane helix</keyword>
<keyword evidence="1" id="KW-0472">Membrane</keyword>